<dbReference type="Gene3D" id="3.90.110.10">
    <property type="entry name" value="Lactate dehydrogenase/glycoside hydrolase, family 4, C-terminal"/>
    <property type="match status" value="1"/>
</dbReference>
<comment type="caution">
    <text evidence="6">Lacks conserved residue(s) required for the propagation of feature annotation.</text>
</comment>
<dbReference type="OrthoDB" id="9802969at2"/>
<feature type="binding site" evidence="6">
    <location>
        <begin position="125"/>
        <end position="128"/>
    </location>
    <ligand>
        <name>substrate</name>
    </ligand>
</feature>
<dbReference type="InterPro" id="IPR011304">
    <property type="entry name" value="L-lactate_DH"/>
</dbReference>
<dbReference type="SUPFAM" id="SSF56327">
    <property type="entry name" value="LDH C-terminal domain-like"/>
    <property type="match status" value="1"/>
</dbReference>
<dbReference type="CDD" id="cd05291">
    <property type="entry name" value="HicDH_like"/>
    <property type="match status" value="1"/>
</dbReference>
<keyword evidence="6" id="KW-0963">Cytoplasm</keyword>
<feature type="binding site" evidence="8">
    <location>
        <begin position="12"/>
        <end position="17"/>
    </location>
    <ligand>
        <name>NAD(+)</name>
        <dbReference type="ChEBI" id="CHEBI:57540"/>
    </ligand>
</feature>
<accession>A0A419TCT4</accession>
<dbReference type="Pfam" id="PF00056">
    <property type="entry name" value="Ldh_1_N"/>
    <property type="match status" value="1"/>
</dbReference>
<evidence type="ECO:0000256" key="5">
    <source>
        <dbReference type="ARBA" id="ARBA00023027"/>
    </source>
</evidence>
<feature type="binding site" evidence="6 8">
    <location>
        <begin position="123"/>
        <end position="125"/>
    </location>
    <ligand>
        <name>NAD(+)</name>
        <dbReference type="ChEBI" id="CHEBI:57540"/>
    </ligand>
</feature>
<proteinExistence type="inferred from homology"/>
<comment type="similarity">
    <text evidence="2 6">Belongs to the LDH/MDH superfamily. LDH family.</text>
</comment>
<keyword evidence="4 6" id="KW-0560">Oxidoreductase</keyword>
<feature type="binding site" evidence="6">
    <location>
        <position position="148"/>
    </location>
    <ligand>
        <name>NAD(+)</name>
        <dbReference type="ChEBI" id="CHEBI:57540"/>
    </ligand>
</feature>
<dbReference type="NCBIfam" id="TIGR01771">
    <property type="entry name" value="L-LDH-NAD"/>
    <property type="match status" value="1"/>
</dbReference>
<dbReference type="InterPro" id="IPR001557">
    <property type="entry name" value="L-lactate/malate_DH"/>
</dbReference>
<feature type="domain" description="Lactate/malate dehydrogenase N-terminal" evidence="9">
    <location>
        <begin position="7"/>
        <end position="145"/>
    </location>
</feature>
<dbReference type="InterPro" id="IPR001236">
    <property type="entry name" value="Lactate/malate_DH_N"/>
</dbReference>
<keyword evidence="12" id="KW-1185">Reference proteome</keyword>
<feature type="active site" description="Proton acceptor" evidence="6 7">
    <location>
        <position position="180"/>
    </location>
</feature>
<evidence type="ECO:0000313" key="11">
    <source>
        <dbReference type="EMBL" id="RKD35286.1"/>
    </source>
</evidence>
<dbReference type="GO" id="GO:0005737">
    <property type="term" value="C:cytoplasm"/>
    <property type="evidence" value="ECO:0007669"/>
    <property type="project" value="UniProtKB-SubCell"/>
</dbReference>
<evidence type="ECO:0000256" key="8">
    <source>
        <dbReference type="PIRSR" id="PIRSR000102-3"/>
    </source>
</evidence>
<feature type="binding site" evidence="6">
    <location>
        <position position="16"/>
    </location>
    <ligand>
        <name>NAD(+)</name>
        <dbReference type="ChEBI" id="CHEBI:57540"/>
    </ligand>
</feature>
<feature type="binding site" evidence="6">
    <location>
        <position position="42"/>
    </location>
    <ligand>
        <name>NAD(+)</name>
        <dbReference type="ChEBI" id="CHEBI:57540"/>
    </ligand>
</feature>
<dbReference type="Pfam" id="PF02866">
    <property type="entry name" value="Ldh_1_C"/>
    <property type="match status" value="1"/>
</dbReference>
<dbReference type="PRINTS" id="PR00086">
    <property type="entry name" value="LLDHDRGNASE"/>
</dbReference>
<evidence type="ECO:0000256" key="3">
    <source>
        <dbReference type="ARBA" id="ARBA00012967"/>
    </source>
</evidence>
<name>A0A419TCT4_9FIRM</name>
<feature type="binding site" evidence="6 8">
    <location>
        <position position="37"/>
    </location>
    <ligand>
        <name>NAD(+)</name>
        <dbReference type="ChEBI" id="CHEBI:57540"/>
    </ligand>
</feature>
<dbReference type="SUPFAM" id="SSF51735">
    <property type="entry name" value="NAD(P)-binding Rossmann-fold domains"/>
    <property type="match status" value="1"/>
</dbReference>
<feature type="binding site" evidence="6">
    <location>
        <position position="93"/>
    </location>
    <ligand>
        <name>substrate</name>
    </ligand>
</feature>
<comment type="pathway">
    <text evidence="1 6">Fermentation; pyruvate fermentation to lactate; (S)-lactate from pyruvate: step 1/1.</text>
</comment>
<dbReference type="GO" id="GO:0006089">
    <property type="term" value="P:lactate metabolic process"/>
    <property type="evidence" value="ECO:0007669"/>
    <property type="project" value="TreeGrafter"/>
</dbReference>
<dbReference type="PANTHER" id="PTHR43128">
    <property type="entry name" value="L-2-HYDROXYCARBOXYLATE DEHYDROGENASE (NAD(P)(+))"/>
    <property type="match status" value="1"/>
</dbReference>
<evidence type="ECO:0000256" key="6">
    <source>
        <dbReference type="HAMAP-Rule" id="MF_00488"/>
    </source>
</evidence>
<dbReference type="PANTHER" id="PTHR43128:SF31">
    <property type="entry name" value="L-LACTATE DEHYDROGENASE"/>
    <property type="match status" value="1"/>
</dbReference>
<dbReference type="EC" id="1.1.1.27" evidence="3 6"/>
<comment type="function">
    <text evidence="6">Catalyzes the conversion of lactate to pyruvate.</text>
</comment>
<dbReference type="Proteomes" id="UP000284277">
    <property type="component" value="Unassembled WGS sequence"/>
</dbReference>
<dbReference type="InterPro" id="IPR022383">
    <property type="entry name" value="Lactate/malate_DH_C"/>
</dbReference>
<feature type="binding site" evidence="6">
    <location>
        <begin position="153"/>
        <end position="156"/>
    </location>
    <ligand>
        <name>substrate</name>
    </ligand>
</feature>
<evidence type="ECO:0000256" key="2">
    <source>
        <dbReference type="ARBA" id="ARBA00006054"/>
    </source>
</evidence>
<dbReference type="UniPathway" id="UPA00554">
    <property type="reaction ID" value="UER00611"/>
</dbReference>
<dbReference type="GO" id="GO:0004459">
    <property type="term" value="F:L-lactate dehydrogenase (NAD+) activity"/>
    <property type="evidence" value="ECO:0007669"/>
    <property type="project" value="UniProtKB-UniRule"/>
</dbReference>
<evidence type="ECO:0000256" key="1">
    <source>
        <dbReference type="ARBA" id="ARBA00004843"/>
    </source>
</evidence>
<feature type="domain" description="Lactate/malate dehydrogenase C-terminal" evidence="10">
    <location>
        <begin position="150"/>
        <end position="315"/>
    </location>
</feature>
<dbReference type="InterPro" id="IPR015955">
    <property type="entry name" value="Lactate_DH/Glyco_Ohase_4_C"/>
</dbReference>
<organism evidence="11 12">
    <name type="scientific">Lacrimispora algidixylanolytica</name>
    <dbReference type="NCBI Taxonomy" id="94868"/>
    <lineage>
        <taxon>Bacteria</taxon>
        <taxon>Bacillati</taxon>
        <taxon>Bacillota</taxon>
        <taxon>Clostridia</taxon>
        <taxon>Lachnospirales</taxon>
        <taxon>Lachnospiraceae</taxon>
        <taxon>Lacrimispora</taxon>
    </lineage>
</organism>
<comment type="subcellular location">
    <subcellularLocation>
        <location evidence="6">Cytoplasm</location>
    </subcellularLocation>
</comment>
<dbReference type="EMBL" id="MCIA01000001">
    <property type="protein sequence ID" value="RKD35286.1"/>
    <property type="molecule type" value="Genomic_DNA"/>
</dbReference>
<evidence type="ECO:0000256" key="7">
    <source>
        <dbReference type="PIRSR" id="PIRSR000102-1"/>
    </source>
</evidence>
<feature type="binding site" evidence="6">
    <location>
        <position position="235"/>
    </location>
    <ligand>
        <name>substrate</name>
    </ligand>
</feature>
<keyword evidence="5 6" id="KW-0520">NAD</keyword>
<comment type="caution">
    <text evidence="11">The sequence shown here is derived from an EMBL/GenBank/DDBJ whole genome shotgun (WGS) entry which is preliminary data.</text>
</comment>
<evidence type="ECO:0000313" key="12">
    <source>
        <dbReference type="Proteomes" id="UP000284277"/>
    </source>
</evidence>
<evidence type="ECO:0000256" key="4">
    <source>
        <dbReference type="ARBA" id="ARBA00023002"/>
    </source>
</evidence>
<protein>
    <recommendedName>
        <fullName evidence="3 6">L-lactate dehydrogenase</fullName>
        <shortName evidence="6">L-LDH</shortName>
        <ecNumber evidence="3 6">1.1.1.27</ecNumber>
    </recommendedName>
</protein>
<comment type="subunit">
    <text evidence="6">Homotetramer.</text>
</comment>
<gene>
    <name evidence="6" type="primary">ldh</name>
    <name evidence="11" type="ORF">BET01_02790</name>
</gene>
<feature type="binding site" evidence="6">
    <location>
        <position position="68"/>
    </location>
    <ligand>
        <name>NAD(+)</name>
        <dbReference type="ChEBI" id="CHEBI:57540"/>
    </ligand>
</feature>
<dbReference type="AlphaFoldDB" id="A0A419TCT4"/>
<comment type="catalytic activity">
    <reaction evidence="6">
        <text>(S)-lactate + NAD(+) = pyruvate + NADH + H(+)</text>
        <dbReference type="Rhea" id="RHEA:23444"/>
        <dbReference type="ChEBI" id="CHEBI:15361"/>
        <dbReference type="ChEBI" id="CHEBI:15378"/>
        <dbReference type="ChEBI" id="CHEBI:16651"/>
        <dbReference type="ChEBI" id="CHEBI:57540"/>
        <dbReference type="ChEBI" id="CHEBI:57945"/>
        <dbReference type="EC" id="1.1.1.27"/>
    </reaction>
</comment>
<evidence type="ECO:0000259" key="9">
    <source>
        <dbReference type="Pfam" id="PF00056"/>
    </source>
</evidence>
<dbReference type="PIRSF" id="PIRSF000102">
    <property type="entry name" value="Lac_mal_DH"/>
    <property type="match status" value="1"/>
</dbReference>
<sequence>MELQRRKIIIVGAGHVGSHAGYSLISQGLCEEIVYIDIDKEKAKAQAMDLFDATVYLPRRCLVRAGNYEDAKDGDLLIVAAGPLPDMSKGQTRMDTLRETIAIIKEVAEGIRISGFQGIILNISNPADVVTHYIQHTLFYPAEKILSTSTTLDSARLRRAISEAVGVDQKSILAYALGEHGESQMVAWSAVTIGGKPLSQLIQEQPDTYGALDLKAIAEEGKAGGWHILAGKGSTEFGIGASIAEVVRAIFGDENRILPVSTLLTGQYGETGVYASAPSLLNRHGVVDVIELNLTKEELDEFHKSCQTMKDNFDLALTL</sequence>
<dbReference type="Gene3D" id="3.40.50.720">
    <property type="entry name" value="NAD(P)-binding Rossmann-like Domain"/>
    <property type="match status" value="1"/>
</dbReference>
<evidence type="ECO:0000259" key="10">
    <source>
        <dbReference type="Pfam" id="PF02866"/>
    </source>
</evidence>
<dbReference type="HAMAP" id="MF_00488">
    <property type="entry name" value="Lactate_dehydrog"/>
    <property type="match status" value="1"/>
</dbReference>
<reference evidence="11 12" key="1">
    <citation type="submission" date="2016-08" db="EMBL/GenBank/DDBJ databases">
        <title>A new outlook on sporulation: Clostridium algidixylanolyticum.</title>
        <authorList>
            <person name="Poppleton D.I."/>
            <person name="Gribaldo S."/>
        </authorList>
    </citation>
    <scope>NUCLEOTIDE SEQUENCE [LARGE SCALE GENOMIC DNA]</scope>
    <source>
        <strain evidence="11 12">SPL73</strain>
    </source>
</reference>
<dbReference type="InterPro" id="IPR036291">
    <property type="entry name" value="NAD(P)-bd_dom_sf"/>
</dbReference>
<dbReference type="GO" id="GO:0006096">
    <property type="term" value="P:glycolytic process"/>
    <property type="evidence" value="ECO:0007669"/>
    <property type="project" value="UniProtKB-UniRule"/>
</dbReference>